<feature type="transmembrane region" description="Helical" evidence="1">
    <location>
        <begin position="54"/>
        <end position="78"/>
    </location>
</feature>
<keyword evidence="1" id="KW-0812">Transmembrane</keyword>
<dbReference type="GeneID" id="87616415"/>
<feature type="transmembrane region" description="Helical" evidence="1">
    <location>
        <begin position="21"/>
        <end position="42"/>
    </location>
</feature>
<evidence type="ECO:0000313" key="3">
    <source>
        <dbReference type="EMBL" id="RVT65369.1"/>
    </source>
</evidence>
<evidence type="ECO:0000259" key="2">
    <source>
        <dbReference type="Pfam" id="PF02517"/>
    </source>
</evidence>
<proteinExistence type="predicted"/>
<name>A0A3S3SM03_9BACI</name>
<dbReference type="GO" id="GO:0004175">
    <property type="term" value="F:endopeptidase activity"/>
    <property type="evidence" value="ECO:0007669"/>
    <property type="project" value="UniProtKB-ARBA"/>
</dbReference>
<keyword evidence="1" id="KW-0472">Membrane</keyword>
<feature type="transmembrane region" description="Helical" evidence="1">
    <location>
        <begin position="122"/>
        <end position="138"/>
    </location>
</feature>
<evidence type="ECO:0000256" key="1">
    <source>
        <dbReference type="SAM" id="Phobius"/>
    </source>
</evidence>
<feature type="transmembrane region" description="Helical" evidence="1">
    <location>
        <begin position="169"/>
        <end position="187"/>
    </location>
</feature>
<comment type="caution">
    <text evidence="3">The sequence shown here is derived from an EMBL/GenBank/DDBJ whole genome shotgun (WGS) entry which is preliminary data.</text>
</comment>
<dbReference type="EMBL" id="RZTZ01000002">
    <property type="protein sequence ID" value="RVT65369.1"/>
    <property type="molecule type" value="Genomic_DNA"/>
</dbReference>
<sequence>MNKEKYFHVLNQLTDKELVKHLYITQIILIILSAGLGIFVFRMDDFGSLLAFKWTYVLAGLSVGAAVVFMDMIFMKYIPGKYHDDGGLNKRIFRQRHPLHIAVIAAVVSVSEEILFRGVIQTNLGLLAASIIFAVVHYRYLFNWFLFINIIFISLIIGCVYLWTGSLLATIIMHFTIDFALGLLIRYKVFE</sequence>
<evidence type="ECO:0000313" key="4">
    <source>
        <dbReference type="Proteomes" id="UP000288024"/>
    </source>
</evidence>
<feature type="transmembrane region" description="Helical" evidence="1">
    <location>
        <begin position="145"/>
        <end position="163"/>
    </location>
</feature>
<keyword evidence="3" id="KW-0482">Metalloprotease</keyword>
<keyword evidence="4" id="KW-1185">Reference proteome</keyword>
<organism evidence="3 4">
    <name type="scientific">Niallia taxi</name>
    <dbReference type="NCBI Taxonomy" id="2499688"/>
    <lineage>
        <taxon>Bacteria</taxon>
        <taxon>Bacillati</taxon>
        <taxon>Bacillota</taxon>
        <taxon>Bacilli</taxon>
        <taxon>Bacillales</taxon>
        <taxon>Bacillaceae</taxon>
        <taxon>Niallia</taxon>
    </lineage>
</organism>
<protein>
    <submittedName>
        <fullName evidence="3">CPBP family intramembrane metalloprotease</fullName>
    </submittedName>
</protein>
<dbReference type="Pfam" id="PF02517">
    <property type="entry name" value="Rce1-like"/>
    <property type="match status" value="1"/>
</dbReference>
<dbReference type="GO" id="GO:0008237">
    <property type="term" value="F:metallopeptidase activity"/>
    <property type="evidence" value="ECO:0007669"/>
    <property type="project" value="UniProtKB-KW"/>
</dbReference>
<gene>
    <name evidence="3" type="ORF">EM808_07660</name>
</gene>
<dbReference type="RefSeq" id="WP_127737588.1">
    <property type="nucleotide sequence ID" value="NZ_CAJCKN010000036.1"/>
</dbReference>
<accession>A0A3S3SM03</accession>
<keyword evidence="1" id="KW-1133">Transmembrane helix</keyword>
<dbReference type="InterPro" id="IPR003675">
    <property type="entry name" value="Rce1/LyrA-like_dom"/>
</dbReference>
<dbReference type="GO" id="GO:0080120">
    <property type="term" value="P:CAAX-box protein maturation"/>
    <property type="evidence" value="ECO:0007669"/>
    <property type="project" value="UniProtKB-ARBA"/>
</dbReference>
<keyword evidence="3" id="KW-0645">Protease</keyword>
<dbReference type="Proteomes" id="UP000288024">
    <property type="component" value="Unassembled WGS sequence"/>
</dbReference>
<dbReference type="GO" id="GO:0006508">
    <property type="term" value="P:proteolysis"/>
    <property type="evidence" value="ECO:0007669"/>
    <property type="project" value="UniProtKB-KW"/>
</dbReference>
<reference evidence="3 4" key="1">
    <citation type="submission" date="2019-01" db="EMBL/GenBank/DDBJ databases">
        <title>Bacillus sp. M5HDSG1-1, whole genome shotgun sequence.</title>
        <authorList>
            <person name="Tuo L."/>
        </authorList>
    </citation>
    <scope>NUCLEOTIDE SEQUENCE [LARGE SCALE GENOMIC DNA]</scope>
    <source>
        <strain evidence="3 4">M5HDSG1-1</strain>
    </source>
</reference>
<feature type="domain" description="CAAX prenyl protease 2/Lysostaphin resistance protein A-like" evidence="2">
    <location>
        <begin position="99"/>
        <end position="179"/>
    </location>
</feature>
<keyword evidence="3" id="KW-0378">Hydrolase</keyword>
<dbReference type="AlphaFoldDB" id="A0A3S3SM03"/>